<evidence type="ECO:0000256" key="1">
    <source>
        <dbReference type="ARBA" id="ARBA00023172"/>
    </source>
</evidence>
<dbReference type="InterPro" id="IPR011010">
    <property type="entry name" value="DNA_brk_join_enz"/>
</dbReference>
<dbReference type="InterPro" id="IPR013762">
    <property type="entry name" value="Integrase-like_cat_sf"/>
</dbReference>
<gene>
    <name evidence="2" type="ORF">JEU22_10335</name>
</gene>
<keyword evidence="1" id="KW-0233">DNA recombination</keyword>
<proteinExistence type="predicted"/>
<dbReference type="GO" id="GO:0015074">
    <property type="term" value="P:DNA integration"/>
    <property type="evidence" value="ECO:0007669"/>
    <property type="project" value="InterPro"/>
</dbReference>
<dbReference type="GO" id="GO:0006310">
    <property type="term" value="P:DNA recombination"/>
    <property type="evidence" value="ECO:0007669"/>
    <property type="project" value="UniProtKB-KW"/>
</dbReference>
<accession>A0A8I1ED09</accession>
<dbReference type="SUPFAM" id="SSF56349">
    <property type="entry name" value="DNA breaking-rejoining enzymes"/>
    <property type="match status" value="1"/>
</dbReference>
<dbReference type="Gene3D" id="1.10.443.10">
    <property type="entry name" value="Intergrase catalytic core"/>
    <property type="match status" value="1"/>
</dbReference>
<dbReference type="Proteomes" id="UP000637061">
    <property type="component" value="Unassembled WGS sequence"/>
</dbReference>
<organism evidence="2 3">
    <name type="scientific">Pseudomonas putida</name>
    <name type="common">Arthrobacter siderocapsulatus</name>
    <dbReference type="NCBI Taxonomy" id="303"/>
    <lineage>
        <taxon>Bacteria</taxon>
        <taxon>Pseudomonadati</taxon>
        <taxon>Pseudomonadota</taxon>
        <taxon>Gammaproteobacteria</taxon>
        <taxon>Pseudomonadales</taxon>
        <taxon>Pseudomonadaceae</taxon>
        <taxon>Pseudomonas</taxon>
    </lineage>
</organism>
<name>A0A8I1ED09_PSEPU</name>
<dbReference type="EMBL" id="JAEHTE010000008">
    <property type="protein sequence ID" value="MBI6884309.1"/>
    <property type="molecule type" value="Genomic_DNA"/>
</dbReference>
<dbReference type="GO" id="GO:0003677">
    <property type="term" value="F:DNA binding"/>
    <property type="evidence" value="ECO:0007669"/>
    <property type="project" value="InterPro"/>
</dbReference>
<reference evidence="2" key="1">
    <citation type="submission" date="2020-12" db="EMBL/GenBank/DDBJ databases">
        <title>Enhanced detection system for hospital associated transmission using whole genome sequencing surveillance.</title>
        <authorList>
            <person name="Harrison L.H."/>
            <person name="Van Tyne D."/>
            <person name="Marsh J.W."/>
            <person name="Griffith M.P."/>
            <person name="Snyder D.J."/>
            <person name="Cooper V.S."/>
            <person name="Mustapha M."/>
        </authorList>
    </citation>
    <scope>NUCLEOTIDE SEQUENCE</scope>
    <source>
        <strain evidence="2">PSB00042</strain>
    </source>
</reference>
<evidence type="ECO:0000313" key="2">
    <source>
        <dbReference type="EMBL" id="MBI6884309.1"/>
    </source>
</evidence>
<dbReference type="RefSeq" id="WP_198747201.1">
    <property type="nucleotide sequence ID" value="NZ_JAEHTE010000008.1"/>
</dbReference>
<dbReference type="AlphaFoldDB" id="A0A8I1ED09"/>
<protein>
    <submittedName>
        <fullName evidence="2">Uncharacterized protein</fullName>
    </submittedName>
</protein>
<sequence length="644" mass="74275">MTSHSNDAQEHFSKPNLIGDKIFYLEHPDTGLIHEINFSWNCSKELLALGQLLLLNSKSFRGYADTQNRIVPSSLSAARSDMVCVRYLCEKLEKDHPGRKLNSLTLEEIQALIREYMTYGSTEVLGRSSLNSFCAILNTSYNCFKSGKLPDGMMFYIDKKFRRKCMEPILNLFGLEYSEWYEGGNYGSIPMVCCSVMLNEAIKILESDDTKIAQAFFKAFRNYPRCPTKWFEKGTNSYDMLAMYHHSLANGPPEAHKQKTIERYIYLAMEIRRTGVEVPQKLPWKTLTDFGNYCELVMKAGLTVFLILSGFRIGELEQIDVNDYYKKPDGSWWFDTENPKTESGAVIGRPLHGLVAKAADIIVSLSAVDPGEFNIPLFHSGFRGHAYQAVLGWSGWTIEKWMSEARYSKVTLAYWFKKFYETYILPRNPGLSEIVGSVHPHQARHSFAEFSLRRFDHNVSFKIREHFRHSPKNQSFRRYTNNKIHETVHQSMEKDHLREVINRIASNHIDDRFFGPAAERIKRDLDKVSTLTPEELDNFIRDYSNLYQRFTAYEWGYCALPVKSKGAKCIDSKTGLAQIDVNSAPEVCSACPHNMSNHEQNLYLERIAIAHQDIANRHALRFVANMSNEVVRIITRRLEKNHEF</sequence>
<evidence type="ECO:0000313" key="3">
    <source>
        <dbReference type="Proteomes" id="UP000637061"/>
    </source>
</evidence>
<comment type="caution">
    <text evidence="2">The sequence shown here is derived from an EMBL/GenBank/DDBJ whole genome shotgun (WGS) entry which is preliminary data.</text>
</comment>